<proteinExistence type="predicted"/>
<dbReference type="Gene3D" id="3.90.79.10">
    <property type="entry name" value="Nucleoside Triphosphate Pyrophosphohydrolase"/>
    <property type="match status" value="1"/>
</dbReference>
<dbReference type="PROSITE" id="PS51462">
    <property type="entry name" value="NUDIX"/>
    <property type="match status" value="1"/>
</dbReference>
<comment type="cofactor">
    <cofactor evidence="1">
        <name>Mg(2+)</name>
        <dbReference type="ChEBI" id="CHEBI:18420"/>
    </cofactor>
</comment>
<dbReference type="Proteomes" id="UP000469558">
    <property type="component" value="Unassembled WGS sequence"/>
</dbReference>
<accession>A0A8T9BUX8</accession>
<dbReference type="PANTHER" id="PTHR43046">
    <property type="entry name" value="GDP-MANNOSE MANNOSYL HYDROLASE"/>
    <property type="match status" value="1"/>
</dbReference>
<gene>
    <name evidence="4" type="ORF">LSUE1_G010363</name>
</gene>
<dbReference type="AlphaFoldDB" id="A0A8T9BUX8"/>
<evidence type="ECO:0000259" key="3">
    <source>
        <dbReference type="PROSITE" id="PS51462"/>
    </source>
</evidence>
<name>A0A8T9BUX8_9HELO</name>
<dbReference type="SUPFAM" id="SSF55811">
    <property type="entry name" value="Nudix"/>
    <property type="match status" value="1"/>
</dbReference>
<protein>
    <recommendedName>
        <fullName evidence="3">Nudix hydrolase domain-containing protein</fullName>
    </recommendedName>
</protein>
<sequence length="161" mass="18340">MNEQATEMPKPKLIGTKTDISYTERQAVRLLISNGKNEIIIIHAQRDSYYKLPGGGIEVDENHHLAGEREAMEETGCKVQVHGSCMATTEEWRNDLHQISYCYRARLLEDTGAPELTDDEVADGLRHEWVSVEVARGKMKECRPTSELGAFIKERDLYFVE</sequence>
<feature type="non-terminal residue" evidence="4">
    <location>
        <position position="161"/>
    </location>
</feature>
<dbReference type="InterPro" id="IPR015797">
    <property type="entry name" value="NUDIX_hydrolase-like_dom_sf"/>
</dbReference>
<organism evidence="4 5">
    <name type="scientific">Lachnellula suecica</name>
    <dbReference type="NCBI Taxonomy" id="602035"/>
    <lineage>
        <taxon>Eukaryota</taxon>
        <taxon>Fungi</taxon>
        <taxon>Dikarya</taxon>
        <taxon>Ascomycota</taxon>
        <taxon>Pezizomycotina</taxon>
        <taxon>Leotiomycetes</taxon>
        <taxon>Helotiales</taxon>
        <taxon>Lachnaceae</taxon>
        <taxon>Lachnellula</taxon>
    </lineage>
</organism>
<reference evidence="4 5" key="1">
    <citation type="submission" date="2018-05" db="EMBL/GenBank/DDBJ databases">
        <title>Genome sequencing and assembly of the regulated plant pathogen Lachnellula willkommii and related sister species for the development of diagnostic species identification markers.</title>
        <authorList>
            <person name="Giroux E."/>
            <person name="Bilodeau G."/>
        </authorList>
    </citation>
    <scope>NUCLEOTIDE SEQUENCE [LARGE SCALE GENOMIC DNA]</scope>
    <source>
        <strain evidence="4 5">CBS 268.59</strain>
    </source>
</reference>
<comment type="caution">
    <text evidence="4">The sequence shown here is derived from an EMBL/GenBank/DDBJ whole genome shotgun (WGS) entry which is preliminary data.</text>
</comment>
<keyword evidence="2" id="KW-0378">Hydrolase</keyword>
<dbReference type="GO" id="GO:0016787">
    <property type="term" value="F:hydrolase activity"/>
    <property type="evidence" value="ECO:0007669"/>
    <property type="project" value="UniProtKB-KW"/>
</dbReference>
<evidence type="ECO:0000313" key="4">
    <source>
        <dbReference type="EMBL" id="TVY52439.1"/>
    </source>
</evidence>
<dbReference type="EMBL" id="QGMK01003523">
    <property type="protein sequence ID" value="TVY52439.1"/>
    <property type="molecule type" value="Genomic_DNA"/>
</dbReference>
<keyword evidence="5" id="KW-1185">Reference proteome</keyword>
<feature type="domain" description="Nudix hydrolase" evidence="3">
    <location>
        <begin position="23"/>
        <end position="155"/>
    </location>
</feature>
<evidence type="ECO:0000256" key="2">
    <source>
        <dbReference type="ARBA" id="ARBA00022801"/>
    </source>
</evidence>
<evidence type="ECO:0000256" key="1">
    <source>
        <dbReference type="ARBA" id="ARBA00001946"/>
    </source>
</evidence>
<dbReference type="InterPro" id="IPR000086">
    <property type="entry name" value="NUDIX_hydrolase_dom"/>
</dbReference>
<dbReference type="PANTHER" id="PTHR43046:SF14">
    <property type="entry name" value="MUTT_NUDIX FAMILY PROTEIN"/>
    <property type="match status" value="1"/>
</dbReference>
<dbReference type="OrthoDB" id="2011998at2759"/>
<evidence type="ECO:0000313" key="5">
    <source>
        <dbReference type="Proteomes" id="UP000469558"/>
    </source>
</evidence>
<dbReference type="Pfam" id="PF00293">
    <property type="entry name" value="NUDIX"/>
    <property type="match status" value="1"/>
</dbReference>